<evidence type="ECO:0000256" key="1">
    <source>
        <dbReference type="SAM" id="Phobius"/>
    </source>
</evidence>
<reference evidence="2 3" key="1">
    <citation type="journal article" date="2023" name="Plants (Basel)">
        <title>Bridging the Gap: Combining Genomics and Transcriptomics Approaches to Understand Stylosanthes scabra, an Orphan Legume from the Brazilian Caatinga.</title>
        <authorList>
            <person name="Ferreira-Neto J.R.C."/>
            <person name="da Silva M.D."/>
            <person name="Binneck E."/>
            <person name="de Melo N.F."/>
            <person name="da Silva R.H."/>
            <person name="de Melo A.L.T.M."/>
            <person name="Pandolfi V."/>
            <person name="Bustamante F.O."/>
            <person name="Brasileiro-Vidal A.C."/>
            <person name="Benko-Iseppon A.M."/>
        </authorList>
    </citation>
    <scope>NUCLEOTIDE SEQUENCE [LARGE SCALE GENOMIC DNA]</scope>
    <source>
        <tissue evidence="2">Leaves</tissue>
    </source>
</reference>
<feature type="transmembrane region" description="Helical" evidence="1">
    <location>
        <begin position="35"/>
        <end position="55"/>
    </location>
</feature>
<keyword evidence="1" id="KW-0472">Membrane</keyword>
<dbReference type="Proteomes" id="UP001341840">
    <property type="component" value="Unassembled WGS sequence"/>
</dbReference>
<evidence type="ECO:0000313" key="3">
    <source>
        <dbReference type="Proteomes" id="UP001341840"/>
    </source>
</evidence>
<dbReference type="EMBL" id="JASCZI010121115">
    <property type="protein sequence ID" value="MED6159867.1"/>
    <property type="molecule type" value="Genomic_DNA"/>
</dbReference>
<protein>
    <submittedName>
        <fullName evidence="2">Uncharacterized protein</fullName>
    </submittedName>
</protein>
<comment type="caution">
    <text evidence="2">The sequence shown here is derived from an EMBL/GenBank/DDBJ whole genome shotgun (WGS) entry which is preliminary data.</text>
</comment>
<proteinExistence type="predicted"/>
<gene>
    <name evidence="2" type="ORF">PIB30_046158</name>
</gene>
<accession>A0ABU6UGL7</accession>
<name>A0ABU6UGL7_9FABA</name>
<evidence type="ECO:0000313" key="2">
    <source>
        <dbReference type="EMBL" id="MED6159867.1"/>
    </source>
</evidence>
<keyword evidence="3" id="KW-1185">Reference proteome</keyword>
<sequence>MEEPSEKTNMRRRHIQLKTLSRRNPHHSVREKCEVTQSTILGTTVIGLVSFYFLLTV</sequence>
<organism evidence="2 3">
    <name type="scientific">Stylosanthes scabra</name>
    <dbReference type="NCBI Taxonomy" id="79078"/>
    <lineage>
        <taxon>Eukaryota</taxon>
        <taxon>Viridiplantae</taxon>
        <taxon>Streptophyta</taxon>
        <taxon>Embryophyta</taxon>
        <taxon>Tracheophyta</taxon>
        <taxon>Spermatophyta</taxon>
        <taxon>Magnoliopsida</taxon>
        <taxon>eudicotyledons</taxon>
        <taxon>Gunneridae</taxon>
        <taxon>Pentapetalae</taxon>
        <taxon>rosids</taxon>
        <taxon>fabids</taxon>
        <taxon>Fabales</taxon>
        <taxon>Fabaceae</taxon>
        <taxon>Papilionoideae</taxon>
        <taxon>50 kb inversion clade</taxon>
        <taxon>dalbergioids sensu lato</taxon>
        <taxon>Dalbergieae</taxon>
        <taxon>Pterocarpus clade</taxon>
        <taxon>Stylosanthes</taxon>
    </lineage>
</organism>
<keyword evidence="1" id="KW-1133">Transmembrane helix</keyword>
<keyword evidence="1" id="KW-0812">Transmembrane</keyword>